<sequence length="264" mass="29195">LSEWTDRDDRQRVARAEYEHIMCAPAPAPVSAYIDGGVIGFVFAEMWRRGVLTPRDRRWITLACVGMADAPVPMETHCYAALKSNEVTKEEIDEFLLFFGTQAGWPKGSSMLTYIMAAFAKIAEEDGETLTFARFVPWADPVADGVRRARGEAAYAAVHGAAPAPPRTSFQAVGDLDYLYGEIWSRDEYLTPRDRRLVAISCSAALGIDAEMTDQLESALRSGDLTFDELQEVVMHIAVYLGWIVARRLDHLLVAAAKNTGTDS</sequence>
<proteinExistence type="predicted"/>
<dbReference type="InterPro" id="IPR052512">
    <property type="entry name" value="4CMD/NDH-1_regulator"/>
</dbReference>
<dbReference type="PANTHER" id="PTHR33570:SF2">
    <property type="entry name" value="CARBOXYMUCONOLACTONE DECARBOXYLASE-LIKE DOMAIN-CONTAINING PROTEIN"/>
    <property type="match status" value="1"/>
</dbReference>
<dbReference type="PANTHER" id="PTHR33570">
    <property type="entry name" value="4-CARBOXYMUCONOLACTONE DECARBOXYLASE FAMILY PROTEIN"/>
    <property type="match status" value="1"/>
</dbReference>
<gene>
    <name evidence="2" type="ORF">MRAB57_2993</name>
</gene>
<name>A0A2U3NUK6_9MYCO</name>
<protein>
    <recommendedName>
        <fullName evidence="1">Carboxymuconolactone decarboxylase-like domain-containing protein</fullName>
    </recommendedName>
</protein>
<dbReference type="SUPFAM" id="SSF69118">
    <property type="entry name" value="AhpD-like"/>
    <property type="match status" value="2"/>
</dbReference>
<feature type="domain" description="Carboxymuconolactone decarboxylase-like" evidence="1">
    <location>
        <begin position="177"/>
        <end position="248"/>
    </location>
</feature>
<keyword evidence="3" id="KW-1185">Reference proteome</keyword>
<dbReference type="InterPro" id="IPR003779">
    <property type="entry name" value="CMD-like"/>
</dbReference>
<dbReference type="STRING" id="1841860.GCA_900157375_02996"/>
<dbReference type="Gene3D" id="1.20.1290.10">
    <property type="entry name" value="AhpD-like"/>
    <property type="match status" value="1"/>
</dbReference>
<dbReference type="GO" id="GO:0051920">
    <property type="term" value="F:peroxiredoxin activity"/>
    <property type="evidence" value="ECO:0007669"/>
    <property type="project" value="InterPro"/>
</dbReference>
<feature type="domain" description="Carboxymuconolactone decarboxylase-like" evidence="1">
    <location>
        <begin position="40"/>
        <end position="108"/>
    </location>
</feature>
<dbReference type="AlphaFoldDB" id="A0A2U3NUK6"/>
<accession>A0A2U3NUK6</accession>
<dbReference type="Proteomes" id="UP000240988">
    <property type="component" value="Unassembled WGS sequence"/>
</dbReference>
<dbReference type="EMBL" id="FUFA01000004">
    <property type="protein sequence ID" value="SPM35172.1"/>
    <property type="molecule type" value="Genomic_DNA"/>
</dbReference>
<evidence type="ECO:0000313" key="3">
    <source>
        <dbReference type="Proteomes" id="UP000240988"/>
    </source>
</evidence>
<dbReference type="InterPro" id="IPR029032">
    <property type="entry name" value="AhpD-like"/>
</dbReference>
<evidence type="ECO:0000313" key="2">
    <source>
        <dbReference type="EMBL" id="SPM35172.1"/>
    </source>
</evidence>
<evidence type="ECO:0000259" key="1">
    <source>
        <dbReference type="Pfam" id="PF02627"/>
    </source>
</evidence>
<organism evidence="2 3">
    <name type="scientific">Mycobacterium rhizamassiliense</name>
    <dbReference type="NCBI Taxonomy" id="1841860"/>
    <lineage>
        <taxon>Bacteria</taxon>
        <taxon>Bacillati</taxon>
        <taxon>Actinomycetota</taxon>
        <taxon>Actinomycetes</taxon>
        <taxon>Mycobacteriales</taxon>
        <taxon>Mycobacteriaceae</taxon>
        <taxon>Mycobacterium</taxon>
    </lineage>
</organism>
<dbReference type="Pfam" id="PF02627">
    <property type="entry name" value="CMD"/>
    <property type="match status" value="2"/>
</dbReference>
<feature type="non-terminal residue" evidence="2">
    <location>
        <position position="1"/>
    </location>
</feature>
<reference evidence="2 3" key="1">
    <citation type="submission" date="2017-01" db="EMBL/GenBank/DDBJ databases">
        <authorList>
            <consortium name="Urmite Genomes"/>
        </authorList>
    </citation>
    <scope>NUCLEOTIDE SEQUENCE [LARGE SCALE GENOMIC DNA]</scope>
    <source>
        <strain evidence="2 3">AB57</strain>
    </source>
</reference>